<sequence>PVDGTVRLQFLPVAGAVERGGPPAGPPPTTPGALLLCFPRPPRLPTHTHPSTLPLVPIQGAPAPPCLPGGSSDGLAKGWLPRAAGGGRETMGVGGLLQSTLITGQWGLDQPFFPHT</sequence>
<accession>A0AAW0YRQ7</accession>
<comment type="caution">
    <text evidence="1">The sequence shown here is derived from an EMBL/GenBank/DDBJ whole genome shotgun (WGS) entry which is preliminary data.</text>
</comment>
<name>A0AAW0YRQ7_CHEQU</name>
<feature type="non-terminal residue" evidence="1">
    <location>
        <position position="1"/>
    </location>
</feature>
<organism evidence="1 2">
    <name type="scientific">Cherax quadricarinatus</name>
    <name type="common">Australian red claw crayfish</name>
    <dbReference type="NCBI Taxonomy" id="27406"/>
    <lineage>
        <taxon>Eukaryota</taxon>
        <taxon>Metazoa</taxon>
        <taxon>Ecdysozoa</taxon>
        <taxon>Arthropoda</taxon>
        <taxon>Crustacea</taxon>
        <taxon>Multicrustacea</taxon>
        <taxon>Malacostraca</taxon>
        <taxon>Eumalacostraca</taxon>
        <taxon>Eucarida</taxon>
        <taxon>Decapoda</taxon>
        <taxon>Pleocyemata</taxon>
        <taxon>Astacidea</taxon>
        <taxon>Parastacoidea</taxon>
        <taxon>Parastacidae</taxon>
        <taxon>Cherax</taxon>
    </lineage>
</organism>
<dbReference type="AlphaFoldDB" id="A0AAW0YRQ7"/>
<keyword evidence="2" id="KW-1185">Reference proteome</keyword>
<reference evidence="1 2" key="1">
    <citation type="journal article" date="2024" name="BMC Genomics">
        <title>Genome assembly of redclaw crayfish (Cherax quadricarinatus) provides insights into its immune adaptation and hypoxia tolerance.</title>
        <authorList>
            <person name="Liu Z."/>
            <person name="Zheng J."/>
            <person name="Li H."/>
            <person name="Fang K."/>
            <person name="Wang S."/>
            <person name="He J."/>
            <person name="Zhou D."/>
            <person name="Weng S."/>
            <person name="Chi M."/>
            <person name="Gu Z."/>
            <person name="He J."/>
            <person name="Li F."/>
            <person name="Wang M."/>
        </authorList>
    </citation>
    <scope>NUCLEOTIDE SEQUENCE [LARGE SCALE GENOMIC DNA]</scope>
    <source>
        <strain evidence="1">ZL_2023a</strain>
    </source>
</reference>
<evidence type="ECO:0000313" key="1">
    <source>
        <dbReference type="EMBL" id="KAK8752684.1"/>
    </source>
</evidence>
<dbReference type="Proteomes" id="UP001445076">
    <property type="component" value="Unassembled WGS sequence"/>
</dbReference>
<gene>
    <name evidence="1" type="ORF">OTU49_006850</name>
</gene>
<evidence type="ECO:0000313" key="2">
    <source>
        <dbReference type="Proteomes" id="UP001445076"/>
    </source>
</evidence>
<proteinExistence type="predicted"/>
<protein>
    <submittedName>
        <fullName evidence="1">Uncharacterized protein</fullName>
    </submittedName>
</protein>
<dbReference type="EMBL" id="JARKIK010000004">
    <property type="protein sequence ID" value="KAK8752684.1"/>
    <property type="molecule type" value="Genomic_DNA"/>
</dbReference>